<reference evidence="2" key="2">
    <citation type="journal article" date="2015" name="Data Brief">
        <title>Shoot transcriptome of the giant reed, Arundo donax.</title>
        <authorList>
            <person name="Barrero R.A."/>
            <person name="Guerrero F.D."/>
            <person name="Moolhuijzen P."/>
            <person name="Goolsby J.A."/>
            <person name="Tidwell J."/>
            <person name="Bellgard S.E."/>
            <person name="Bellgard M.I."/>
        </authorList>
    </citation>
    <scope>NUCLEOTIDE SEQUENCE</scope>
    <source>
        <tissue evidence="2">Shoot tissue taken approximately 20 cm above the soil surface</tissue>
    </source>
</reference>
<feature type="region of interest" description="Disordered" evidence="1">
    <location>
        <begin position="60"/>
        <end position="96"/>
    </location>
</feature>
<accession>A0A0A9EPU6</accession>
<reference evidence="2" key="1">
    <citation type="submission" date="2014-09" db="EMBL/GenBank/DDBJ databases">
        <authorList>
            <person name="Magalhaes I.L.F."/>
            <person name="Oliveira U."/>
            <person name="Santos F.R."/>
            <person name="Vidigal T.H.D.A."/>
            <person name="Brescovit A.D."/>
            <person name="Santos A.J."/>
        </authorList>
    </citation>
    <scope>NUCLEOTIDE SEQUENCE</scope>
    <source>
        <tissue evidence="2">Shoot tissue taken approximately 20 cm above the soil surface</tissue>
    </source>
</reference>
<dbReference type="AlphaFoldDB" id="A0A0A9EPU6"/>
<name>A0A0A9EPU6_ARUDO</name>
<protein>
    <submittedName>
        <fullName evidence="2">Uncharacterized protein</fullName>
    </submittedName>
</protein>
<proteinExistence type="predicted"/>
<evidence type="ECO:0000256" key="1">
    <source>
        <dbReference type="SAM" id="MobiDB-lite"/>
    </source>
</evidence>
<sequence>MQESKLVEPVGVVAVGEGHLPACAGGERAPPEVVPGQRRVILRRPGRWRCVPRPLPHRRRVPVVNVQAQRLRRRRSHGDHKHRSQQRRHTQHGEVK</sequence>
<evidence type="ECO:0000313" key="2">
    <source>
        <dbReference type="EMBL" id="JAE01019.1"/>
    </source>
</evidence>
<organism evidence="2">
    <name type="scientific">Arundo donax</name>
    <name type="common">Giant reed</name>
    <name type="synonym">Donax arundinaceus</name>
    <dbReference type="NCBI Taxonomy" id="35708"/>
    <lineage>
        <taxon>Eukaryota</taxon>
        <taxon>Viridiplantae</taxon>
        <taxon>Streptophyta</taxon>
        <taxon>Embryophyta</taxon>
        <taxon>Tracheophyta</taxon>
        <taxon>Spermatophyta</taxon>
        <taxon>Magnoliopsida</taxon>
        <taxon>Liliopsida</taxon>
        <taxon>Poales</taxon>
        <taxon>Poaceae</taxon>
        <taxon>PACMAD clade</taxon>
        <taxon>Arundinoideae</taxon>
        <taxon>Arundineae</taxon>
        <taxon>Arundo</taxon>
    </lineage>
</organism>
<dbReference type="EMBL" id="GBRH01196877">
    <property type="protein sequence ID" value="JAE01019.1"/>
    <property type="molecule type" value="Transcribed_RNA"/>
</dbReference>
<feature type="compositionally biased region" description="Basic residues" evidence="1">
    <location>
        <begin position="70"/>
        <end position="90"/>
    </location>
</feature>